<dbReference type="PANTHER" id="PTHR30221">
    <property type="entry name" value="SMALL-CONDUCTANCE MECHANOSENSITIVE CHANNEL"/>
    <property type="match status" value="1"/>
</dbReference>
<dbReference type="Pfam" id="PF00924">
    <property type="entry name" value="MS_channel_2nd"/>
    <property type="match status" value="1"/>
</dbReference>
<accession>A0AAV3SFT5</accession>
<dbReference type="EMBL" id="CP095005">
    <property type="protein sequence ID" value="UOO94689.1"/>
    <property type="molecule type" value="Genomic_DNA"/>
</dbReference>
<dbReference type="GeneID" id="71762585"/>
<evidence type="ECO:0000313" key="7">
    <source>
        <dbReference type="EMBL" id="GAA0457597.1"/>
    </source>
</evidence>
<dbReference type="GO" id="GO:0016020">
    <property type="term" value="C:membrane"/>
    <property type="evidence" value="ECO:0007669"/>
    <property type="project" value="UniProtKB-SubCell"/>
</dbReference>
<feature type="transmembrane region" description="Helical" evidence="5">
    <location>
        <begin position="106"/>
        <end position="123"/>
    </location>
</feature>
<keyword evidence="2 5" id="KW-0812">Transmembrane</keyword>
<dbReference type="InterPro" id="IPR006685">
    <property type="entry name" value="MscS_channel_2nd"/>
</dbReference>
<feature type="transmembrane region" description="Helical" evidence="5">
    <location>
        <begin position="15"/>
        <end position="34"/>
    </location>
</feature>
<keyword evidence="9" id="KW-1185">Reference proteome</keyword>
<dbReference type="InterPro" id="IPR010920">
    <property type="entry name" value="LSM_dom_sf"/>
</dbReference>
<dbReference type="Proteomes" id="UP000830542">
    <property type="component" value="Chromosome"/>
</dbReference>
<evidence type="ECO:0000256" key="5">
    <source>
        <dbReference type="SAM" id="Phobius"/>
    </source>
</evidence>
<feature type="transmembrane region" description="Helical" evidence="5">
    <location>
        <begin position="70"/>
        <end position="94"/>
    </location>
</feature>
<reference evidence="7" key="1">
    <citation type="journal article" date="2014" name="Int. J. Syst. Evol. Microbiol.">
        <title>Complete genome sequence of Corynebacterium casei LMG S-19264T (=DSM 44701T), isolated from a smear-ripened cheese.</title>
        <authorList>
            <consortium name="US DOE Joint Genome Institute (JGI-PGF)"/>
            <person name="Walter F."/>
            <person name="Albersmeier A."/>
            <person name="Kalinowski J."/>
            <person name="Ruckert C."/>
        </authorList>
    </citation>
    <scope>NUCLEOTIDE SEQUENCE</scope>
    <source>
        <strain evidence="7">JCM 12289</strain>
    </source>
</reference>
<dbReference type="Gene3D" id="1.10.287.1260">
    <property type="match status" value="1"/>
</dbReference>
<evidence type="ECO:0000256" key="1">
    <source>
        <dbReference type="ARBA" id="ARBA00004370"/>
    </source>
</evidence>
<name>A0AAV3SFT5_HALDO</name>
<keyword evidence="3 5" id="KW-1133">Transmembrane helix</keyword>
<sequence length="259" mass="27620">MAFGALLQSLLDGRFDLVLIVIMLVVGVVVAYLVGQVSERMLVAAGVGEAVEGTAFERTVGRLGTSTVSMLAGLFALFVVLVFVVLALTISAVLDVRVYLRQFINFLPQLFVAALVVVFGLVVADKAEVFVSERLRSVKLPEIGLLALLVKYSIIYVAALLALGQIGISNVALLVLLGAYAFGLVFLGGLACRDLLAASAAGFYLLLAEPIAIGDEVRIDGRSGIVQEVDVLVTHVENDGEEFIVPNDRVFRSGIIRVR</sequence>
<dbReference type="Gene3D" id="2.30.30.60">
    <property type="match status" value="1"/>
</dbReference>
<dbReference type="RefSeq" id="WP_004055392.1">
    <property type="nucleotide sequence ID" value="NZ_BAAADN010000019.1"/>
</dbReference>
<evidence type="ECO:0000256" key="2">
    <source>
        <dbReference type="ARBA" id="ARBA00022692"/>
    </source>
</evidence>
<comment type="subcellular location">
    <subcellularLocation>
        <location evidence="1">Membrane</location>
    </subcellularLocation>
</comment>
<dbReference type="AlphaFoldDB" id="A0AAV3SFT5"/>
<dbReference type="InterPro" id="IPR045275">
    <property type="entry name" value="MscS_archaea/bacteria_type"/>
</dbReference>
<feature type="transmembrane region" description="Helical" evidence="5">
    <location>
        <begin position="143"/>
        <end position="164"/>
    </location>
</feature>
<dbReference type="KEGG" id="hdo:MUK72_12015"/>
<dbReference type="GO" id="GO:0008381">
    <property type="term" value="F:mechanosensitive monoatomic ion channel activity"/>
    <property type="evidence" value="ECO:0007669"/>
    <property type="project" value="InterPro"/>
</dbReference>
<evidence type="ECO:0000313" key="8">
    <source>
        <dbReference type="EMBL" id="UOO94689.1"/>
    </source>
</evidence>
<dbReference type="Proteomes" id="UP001500962">
    <property type="component" value="Unassembled WGS sequence"/>
</dbReference>
<dbReference type="Pfam" id="PF05552">
    <property type="entry name" value="MS_channel_1st_1"/>
    <property type="match status" value="1"/>
</dbReference>
<keyword evidence="4 5" id="KW-0472">Membrane</keyword>
<organism evidence="7 10">
    <name type="scientific">Halococcus dombrowskii</name>
    <dbReference type="NCBI Taxonomy" id="179637"/>
    <lineage>
        <taxon>Archaea</taxon>
        <taxon>Methanobacteriati</taxon>
        <taxon>Methanobacteriota</taxon>
        <taxon>Stenosarchaea group</taxon>
        <taxon>Halobacteria</taxon>
        <taxon>Halobacteriales</taxon>
        <taxon>Halococcaceae</taxon>
        <taxon>Halococcus</taxon>
    </lineage>
</organism>
<evidence type="ECO:0000256" key="4">
    <source>
        <dbReference type="ARBA" id="ARBA00023136"/>
    </source>
</evidence>
<evidence type="ECO:0000256" key="3">
    <source>
        <dbReference type="ARBA" id="ARBA00022989"/>
    </source>
</evidence>
<gene>
    <name evidence="7" type="ORF">GCM10008985_12210</name>
    <name evidence="8" type="ORF">MUK72_12015</name>
</gene>
<feature type="transmembrane region" description="Helical" evidence="5">
    <location>
        <begin position="171"/>
        <end position="189"/>
    </location>
</feature>
<dbReference type="EMBL" id="BAAADN010000019">
    <property type="protein sequence ID" value="GAA0457597.1"/>
    <property type="molecule type" value="Genomic_DNA"/>
</dbReference>
<dbReference type="SUPFAM" id="SSF50182">
    <property type="entry name" value="Sm-like ribonucleoproteins"/>
    <property type="match status" value="1"/>
</dbReference>
<proteinExistence type="predicted"/>
<dbReference type="PANTHER" id="PTHR30221:SF20">
    <property type="entry name" value="SMALL-CONDUCTANCE MECHANOSENSITIVE CHANNEL"/>
    <property type="match status" value="1"/>
</dbReference>
<feature type="domain" description="Mechanosensitive ion channel MscS" evidence="6">
    <location>
        <begin position="200"/>
        <end position="253"/>
    </location>
</feature>
<reference evidence="8" key="2">
    <citation type="submission" date="2022-04" db="EMBL/GenBank/DDBJ databases">
        <title>Sequencing and genomic assembly of Halococcus dombrowskii.</title>
        <authorList>
            <person name="Lim S.W."/>
            <person name="MacLea K.S."/>
        </authorList>
    </citation>
    <scope>NUCLEOTIDE SEQUENCE</scope>
    <source>
        <strain evidence="8">H4</strain>
    </source>
</reference>
<evidence type="ECO:0000313" key="10">
    <source>
        <dbReference type="Proteomes" id="UP001500962"/>
    </source>
</evidence>
<reference evidence="7" key="3">
    <citation type="submission" date="2023-12" db="EMBL/GenBank/DDBJ databases">
        <authorList>
            <person name="Sun Q."/>
            <person name="Inoue M."/>
        </authorList>
    </citation>
    <scope>NUCLEOTIDE SEQUENCE</scope>
    <source>
        <strain evidence="7">JCM 12289</strain>
    </source>
</reference>
<protein>
    <submittedName>
        <fullName evidence="7 8">Mechanosensitive ion channel</fullName>
    </submittedName>
</protein>
<dbReference type="InterPro" id="IPR008910">
    <property type="entry name" value="MSC_TM_helix"/>
</dbReference>
<evidence type="ECO:0000259" key="6">
    <source>
        <dbReference type="Pfam" id="PF00924"/>
    </source>
</evidence>
<evidence type="ECO:0000313" key="9">
    <source>
        <dbReference type="Proteomes" id="UP000830542"/>
    </source>
</evidence>
<dbReference type="InterPro" id="IPR023408">
    <property type="entry name" value="MscS_beta-dom_sf"/>
</dbReference>